<comment type="similarity">
    <text evidence="2">Belongs to the UPF0702 family.</text>
</comment>
<feature type="transmembrane region" description="Helical" evidence="7">
    <location>
        <begin position="64"/>
        <end position="86"/>
    </location>
</feature>
<keyword evidence="11" id="KW-1185">Reference proteome</keyword>
<comment type="subcellular location">
    <subcellularLocation>
        <location evidence="1">Cell membrane</location>
        <topology evidence="1">Multi-pass membrane protein</topology>
    </subcellularLocation>
</comment>
<proteinExistence type="inferred from homology"/>
<feature type="transmembrane region" description="Helical" evidence="7">
    <location>
        <begin position="12"/>
        <end position="31"/>
    </location>
</feature>
<gene>
    <name evidence="10" type="ORF">ACFSFY_17210</name>
</gene>
<feature type="transmembrane region" description="Helical" evidence="7">
    <location>
        <begin position="38"/>
        <end position="58"/>
    </location>
</feature>
<dbReference type="Pfam" id="PF04239">
    <property type="entry name" value="DUF421"/>
    <property type="match status" value="1"/>
</dbReference>
<evidence type="ECO:0000256" key="7">
    <source>
        <dbReference type="SAM" id="Phobius"/>
    </source>
</evidence>
<dbReference type="InterPro" id="IPR048454">
    <property type="entry name" value="YetF_N"/>
</dbReference>
<evidence type="ECO:0000256" key="3">
    <source>
        <dbReference type="ARBA" id="ARBA00022475"/>
    </source>
</evidence>
<evidence type="ECO:0000259" key="9">
    <source>
        <dbReference type="Pfam" id="PF20730"/>
    </source>
</evidence>
<evidence type="ECO:0000256" key="5">
    <source>
        <dbReference type="ARBA" id="ARBA00022989"/>
    </source>
</evidence>
<dbReference type="Pfam" id="PF20730">
    <property type="entry name" value="YetF_N"/>
    <property type="match status" value="1"/>
</dbReference>
<dbReference type="Gene3D" id="3.30.240.20">
    <property type="entry name" value="bsu07140 like domains"/>
    <property type="match status" value="2"/>
</dbReference>
<protein>
    <submittedName>
        <fullName evidence="10">YetF domain-containing protein</fullName>
    </submittedName>
</protein>
<sequence length="235" mass="26583">MKELMDFNFWEMIVRTTVAFGALLVLARILGKKQMSQLTFFHYITGIAFGSIAAEMAGQTDVPFIDGLIALIWWAILTLVLSYISLKSSKLRVIIEGEPTIIIRNGILLDKALKKARLHMDDVMMMLREQSVFSIQDVHYGVLETNGELSVMKKASLQEPTKADVKAPITEPLYIPSEIISDGKIVVKNLQELKLTEEWVMKKLKKQEINTIEEVFYAQIQSDGSLYVDIKSKQG</sequence>
<dbReference type="InterPro" id="IPR007353">
    <property type="entry name" value="DUF421"/>
</dbReference>
<reference evidence="11" key="1">
    <citation type="journal article" date="2019" name="Int. J. Syst. Evol. Microbiol.">
        <title>The Global Catalogue of Microorganisms (GCM) 10K type strain sequencing project: providing services to taxonomists for standard genome sequencing and annotation.</title>
        <authorList>
            <consortium name="The Broad Institute Genomics Platform"/>
            <consortium name="The Broad Institute Genome Sequencing Center for Infectious Disease"/>
            <person name="Wu L."/>
            <person name="Ma J."/>
        </authorList>
    </citation>
    <scope>NUCLEOTIDE SEQUENCE [LARGE SCALE GENOMIC DNA]</scope>
    <source>
        <strain evidence="11">CGMCC 4.7177</strain>
    </source>
</reference>
<keyword evidence="3" id="KW-1003">Cell membrane</keyword>
<name>A0ABW4SJQ0_9BACL</name>
<keyword evidence="4 7" id="KW-0812">Transmembrane</keyword>
<organism evidence="10 11">
    <name type="scientific">Sporosarcina siberiensis</name>
    <dbReference type="NCBI Taxonomy" id="1365606"/>
    <lineage>
        <taxon>Bacteria</taxon>
        <taxon>Bacillati</taxon>
        <taxon>Bacillota</taxon>
        <taxon>Bacilli</taxon>
        <taxon>Bacillales</taxon>
        <taxon>Caryophanaceae</taxon>
        <taxon>Sporosarcina</taxon>
    </lineage>
</organism>
<dbReference type="Proteomes" id="UP001597218">
    <property type="component" value="Unassembled WGS sequence"/>
</dbReference>
<keyword evidence="6 7" id="KW-0472">Membrane</keyword>
<evidence type="ECO:0000256" key="2">
    <source>
        <dbReference type="ARBA" id="ARBA00006448"/>
    </source>
</evidence>
<dbReference type="PANTHER" id="PTHR34582:SF7">
    <property type="entry name" value="UPF0702 TRANSMEMBRANE PROTEIN YDFS"/>
    <property type="match status" value="1"/>
</dbReference>
<accession>A0ABW4SJQ0</accession>
<dbReference type="RefSeq" id="WP_381540251.1">
    <property type="nucleotide sequence ID" value="NZ_JBHUGI010000037.1"/>
</dbReference>
<keyword evidence="5 7" id="KW-1133">Transmembrane helix</keyword>
<evidence type="ECO:0000259" key="8">
    <source>
        <dbReference type="Pfam" id="PF04239"/>
    </source>
</evidence>
<comment type="caution">
    <text evidence="10">The sequence shown here is derived from an EMBL/GenBank/DDBJ whole genome shotgun (WGS) entry which is preliminary data.</text>
</comment>
<dbReference type="InterPro" id="IPR023090">
    <property type="entry name" value="UPF0702_alpha/beta_dom_sf"/>
</dbReference>
<feature type="domain" description="YetF C-terminal" evidence="8">
    <location>
        <begin position="87"/>
        <end position="220"/>
    </location>
</feature>
<evidence type="ECO:0000313" key="10">
    <source>
        <dbReference type="EMBL" id="MFD1929782.1"/>
    </source>
</evidence>
<evidence type="ECO:0000256" key="4">
    <source>
        <dbReference type="ARBA" id="ARBA00022692"/>
    </source>
</evidence>
<evidence type="ECO:0000256" key="6">
    <source>
        <dbReference type="ARBA" id="ARBA00023136"/>
    </source>
</evidence>
<evidence type="ECO:0000256" key="1">
    <source>
        <dbReference type="ARBA" id="ARBA00004651"/>
    </source>
</evidence>
<evidence type="ECO:0000313" key="11">
    <source>
        <dbReference type="Proteomes" id="UP001597218"/>
    </source>
</evidence>
<feature type="domain" description="YetF-like N-terminal transmembrane" evidence="9">
    <location>
        <begin position="11"/>
        <end position="84"/>
    </location>
</feature>
<dbReference type="EMBL" id="JBHUGI010000037">
    <property type="protein sequence ID" value="MFD1929782.1"/>
    <property type="molecule type" value="Genomic_DNA"/>
</dbReference>
<dbReference type="PANTHER" id="PTHR34582">
    <property type="entry name" value="UPF0702 TRANSMEMBRANE PROTEIN YCAP"/>
    <property type="match status" value="1"/>
</dbReference>